<dbReference type="GO" id="GO:0010008">
    <property type="term" value="C:endosome membrane"/>
    <property type="evidence" value="ECO:0007669"/>
    <property type="project" value="TreeGrafter"/>
</dbReference>
<protein>
    <submittedName>
        <fullName evidence="9">AP-3 complex subunit delta</fullName>
    </submittedName>
</protein>
<organism evidence="9 10">
    <name type="scientific">Intoshia linei</name>
    <dbReference type="NCBI Taxonomy" id="1819745"/>
    <lineage>
        <taxon>Eukaryota</taxon>
        <taxon>Metazoa</taxon>
        <taxon>Spiralia</taxon>
        <taxon>Lophotrochozoa</taxon>
        <taxon>Mesozoa</taxon>
        <taxon>Orthonectida</taxon>
        <taxon>Rhopaluridae</taxon>
        <taxon>Intoshia</taxon>
    </lineage>
</organism>
<dbReference type="Proteomes" id="UP000078046">
    <property type="component" value="Unassembled WGS sequence"/>
</dbReference>
<accession>A0A177B7C9</accession>
<dbReference type="AlphaFoldDB" id="A0A177B7C9"/>
<keyword evidence="6" id="KW-0472">Membrane</keyword>
<keyword evidence="4" id="KW-0677">Repeat</keyword>
<keyword evidence="10" id="KW-1185">Reference proteome</keyword>
<evidence type="ECO:0000256" key="3">
    <source>
        <dbReference type="ARBA" id="ARBA00022448"/>
    </source>
</evidence>
<comment type="similarity">
    <text evidence="2">Belongs to the adaptor complexes large subunit family.</text>
</comment>
<dbReference type="InterPro" id="IPR016024">
    <property type="entry name" value="ARM-type_fold"/>
</dbReference>
<dbReference type="GO" id="GO:0030123">
    <property type="term" value="C:AP-3 adaptor complex"/>
    <property type="evidence" value="ECO:0007669"/>
    <property type="project" value="InterPro"/>
</dbReference>
<dbReference type="GO" id="GO:0006623">
    <property type="term" value="P:protein targeting to vacuole"/>
    <property type="evidence" value="ECO:0007669"/>
    <property type="project" value="TreeGrafter"/>
</dbReference>
<feature type="region of interest" description="Disordered" evidence="7">
    <location>
        <begin position="747"/>
        <end position="798"/>
    </location>
</feature>
<dbReference type="SUPFAM" id="SSF48371">
    <property type="entry name" value="ARM repeat"/>
    <property type="match status" value="1"/>
</dbReference>
<feature type="domain" description="Clathrin/coatomer adaptor adaptin-like N-terminal" evidence="8">
    <location>
        <begin position="33"/>
        <end position="606"/>
    </location>
</feature>
<evidence type="ECO:0000256" key="4">
    <source>
        <dbReference type="ARBA" id="ARBA00022737"/>
    </source>
</evidence>
<dbReference type="PIRSF" id="PIRSF037092">
    <property type="entry name" value="AP3_complex_delta"/>
    <property type="match status" value="1"/>
</dbReference>
<dbReference type="PANTHER" id="PTHR22781">
    <property type="entry name" value="DELTA ADAPTIN-RELATED"/>
    <property type="match status" value="1"/>
</dbReference>
<dbReference type="InterPro" id="IPR011989">
    <property type="entry name" value="ARM-like"/>
</dbReference>
<comment type="subcellular location">
    <subcellularLocation>
        <location evidence="1">Endomembrane system</location>
    </subcellularLocation>
</comment>
<sequence>MNKIQHMVNNAYDKLFIKNMQDLVRGIRLCDNEQEYISECCTEIRSEIRVNEMETKCLAVAKLIYLNMLGYDVSWASFAIIEVMSSTKYRYKKVAYLASSIIFHADIEVLMLTTNLLKKDLNSRYEEDIFLALDALSNFVTLDIARDIYQDVLARLSSSNEIIRCRATLVVYKIFLSYPEALPQSFVRLKSLLHDPSHIVQLAAVNVMTELARYNPKSYVGLAPIFYDILIKTSSNWLSIKIVKFFAYVAPYQLVLGTRIIEPLTNYIHTTSAVSLLYECVKAVLAIQEPLFKQNSDLKKLKHGRSHYIDICIQKLVDLVQDTDQNLKYLGLYSIKTALKLKPSSISHLNHVFFECLDAKDVSIQSCAIDLLKTIAKRDTTMNIVKKLFFKLENSEGLVFRNKIFNSMIDICKADNYSNISNFEWYVGLLIDLVRLEGNNHGKTLANCLIDLTTRVTSIQLFTVEQCSVIIEHPNAILGKFADPKQIYNFLSASVFLVSEYYEYLYDPVSTLTSLLKMKINYPDWTQITYLQSIFKLYARIVYNFEISSLDLKSDHNSDNSEKESRIKTDYRRKFYKSIKHKMSTFFQSTSIELKELAQVYSSILSICHDQMENKKNFGSDLIELFDGRLEQVAPTAQKRVPIPESINLNKWIYAPPTSPIAKRKTENSYGLSKSLLDDFNVIEFPSQETEPKEHIKNSHVNLLTDEINSQPQSIQKEHSDGLATSINLLNINVINDSLNITRKNETFKKKKRNKRKTSRKPEPSVHESSENSPILPMVAPYTEPDNGKILDESDDDEQKKLHRNLNFELMPNLEMQKGK</sequence>
<evidence type="ECO:0000256" key="5">
    <source>
        <dbReference type="ARBA" id="ARBA00022927"/>
    </source>
</evidence>
<evidence type="ECO:0000256" key="2">
    <source>
        <dbReference type="ARBA" id="ARBA00006613"/>
    </source>
</evidence>
<feature type="compositionally biased region" description="Basic residues" evidence="7">
    <location>
        <begin position="749"/>
        <end position="759"/>
    </location>
</feature>
<evidence type="ECO:0000313" key="10">
    <source>
        <dbReference type="Proteomes" id="UP000078046"/>
    </source>
</evidence>
<evidence type="ECO:0000256" key="7">
    <source>
        <dbReference type="SAM" id="MobiDB-lite"/>
    </source>
</evidence>
<dbReference type="InterPro" id="IPR002553">
    <property type="entry name" value="Clathrin/coatomer_adapt-like_N"/>
</dbReference>
<keyword evidence="5" id="KW-0653">Protein transport</keyword>
<dbReference type="Pfam" id="PF01602">
    <property type="entry name" value="Adaptin_N"/>
    <property type="match status" value="1"/>
</dbReference>
<dbReference type="EMBL" id="LWCA01000263">
    <property type="protein sequence ID" value="OAF69553.1"/>
    <property type="molecule type" value="Genomic_DNA"/>
</dbReference>
<dbReference type="GO" id="GO:0006896">
    <property type="term" value="P:Golgi to vacuole transport"/>
    <property type="evidence" value="ECO:0007669"/>
    <property type="project" value="TreeGrafter"/>
</dbReference>
<dbReference type="PANTHER" id="PTHR22781:SF12">
    <property type="entry name" value="AP-3 COMPLEX SUBUNIT DELTA-1"/>
    <property type="match status" value="1"/>
</dbReference>
<proteinExistence type="inferred from homology"/>
<keyword evidence="3" id="KW-0813">Transport</keyword>
<dbReference type="Gene3D" id="1.25.10.10">
    <property type="entry name" value="Leucine-rich Repeat Variant"/>
    <property type="match status" value="1"/>
</dbReference>
<evidence type="ECO:0000256" key="6">
    <source>
        <dbReference type="ARBA" id="ARBA00023136"/>
    </source>
</evidence>
<evidence type="ECO:0000256" key="1">
    <source>
        <dbReference type="ARBA" id="ARBA00004308"/>
    </source>
</evidence>
<feature type="compositionally biased region" description="Basic and acidic residues" evidence="7">
    <location>
        <begin position="760"/>
        <end position="770"/>
    </location>
</feature>
<dbReference type="OrthoDB" id="10264595at2759"/>
<name>A0A177B7C9_9BILA</name>
<gene>
    <name evidence="9" type="ORF">A3Q56_02658</name>
</gene>
<evidence type="ECO:0000259" key="8">
    <source>
        <dbReference type="Pfam" id="PF01602"/>
    </source>
</evidence>
<comment type="caution">
    <text evidence="9">The sequence shown here is derived from an EMBL/GenBank/DDBJ whole genome shotgun (WGS) entry which is preliminary data.</text>
</comment>
<dbReference type="InterPro" id="IPR017105">
    <property type="entry name" value="AP3_complex_dsu"/>
</dbReference>
<evidence type="ECO:0000313" key="9">
    <source>
        <dbReference type="EMBL" id="OAF69553.1"/>
    </source>
</evidence>
<reference evidence="9 10" key="1">
    <citation type="submission" date="2016-04" db="EMBL/GenBank/DDBJ databases">
        <title>The genome of Intoshia linei affirms orthonectids as highly simplified spiralians.</title>
        <authorList>
            <person name="Mikhailov K.V."/>
            <person name="Slusarev G.S."/>
            <person name="Nikitin M.A."/>
            <person name="Logacheva M.D."/>
            <person name="Penin A."/>
            <person name="Aleoshin V."/>
            <person name="Panchin Y.V."/>
        </authorList>
    </citation>
    <scope>NUCLEOTIDE SEQUENCE [LARGE SCALE GENOMIC DNA]</scope>
    <source>
        <strain evidence="9">Intl2013</strain>
        <tissue evidence="9">Whole animal</tissue>
    </source>
</reference>